<dbReference type="InterPro" id="IPR052019">
    <property type="entry name" value="F420H2_bilvrd_red/Heme_oxyg"/>
</dbReference>
<dbReference type="STRING" id="1802559.A2372_00905"/>
<dbReference type="InterPro" id="IPR011576">
    <property type="entry name" value="Pyridox_Oxase_N"/>
</dbReference>
<dbReference type="PANTHER" id="PTHR35176:SF6">
    <property type="entry name" value="HEME OXYGENASE HI_0854-RELATED"/>
    <property type="match status" value="1"/>
</dbReference>
<accession>A0A1F8DXH1</accession>
<dbReference type="Gene3D" id="2.30.110.10">
    <property type="entry name" value="Electron Transport, Fmn-binding Protein, Chain A"/>
    <property type="match status" value="1"/>
</dbReference>
<gene>
    <name evidence="3" type="ORF">A2372_00905</name>
</gene>
<dbReference type="EMBL" id="MGIT01000003">
    <property type="protein sequence ID" value="OGM92738.1"/>
    <property type="molecule type" value="Genomic_DNA"/>
</dbReference>
<dbReference type="SUPFAM" id="SSF50475">
    <property type="entry name" value="FMN-binding split barrel"/>
    <property type="match status" value="1"/>
</dbReference>
<dbReference type="Proteomes" id="UP000176422">
    <property type="component" value="Unassembled WGS sequence"/>
</dbReference>
<protein>
    <recommendedName>
        <fullName evidence="2">Pyridoxamine 5'-phosphate oxidase N-terminal domain-containing protein</fullName>
    </recommendedName>
</protein>
<comment type="caution">
    <text evidence="3">The sequence shown here is derived from an EMBL/GenBank/DDBJ whole genome shotgun (WGS) entry which is preliminary data.</text>
</comment>
<dbReference type="Pfam" id="PF01243">
    <property type="entry name" value="PNPOx_N"/>
    <property type="match status" value="1"/>
</dbReference>
<evidence type="ECO:0000313" key="3">
    <source>
        <dbReference type="EMBL" id="OGM92738.1"/>
    </source>
</evidence>
<dbReference type="GO" id="GO:0016627">
    <property type="term" value="F:oxidoreductase activity, acting on the CH-CH group of donors"/>
    <property type="evidence" value="ECO:0007669"/>
    <property type="project" value="TreeGrafter"/>
</dbReference>
<dbReference type="PANTHER" id="PTHR35176">
    <property type="entry name" value="HEME OXYGENASE HI_0854-RELATED"/>
    <property type="match status" value="1"/>
</dbReference>
<keyword evidence="1" id="KW-0560">Oxidoreductase</keyword>
<evidence type="ECO:0000313" key="4">
    <source>
        <dbReference type="Proteomes" id="UP000176422"/>
    </source>
</evidence>
<organism evidence="3 4">
    <name type="scientific">Candidatus Wolfebacteria bacterium RIFOXYB1_FULL_54_12</name>
    <dbReference type="NCBI Taxonomy" id="1802559"/>
    <lineage>
        <taxon>Bacteria</taxon>
        <taxon>Candidatus Wolfeibacteriota</taxon>
    </lineage>
</organism>
<name>A0A1F8DXH1_9BACT</name>
<evidence type="ECO:0000256" key="1">
    <source>
        <dbReference type="ARBA" id="ARBA00023002"/>
    </source>
</evidence>
<proteinExistence type="predicted"/>
<dbReference type="GO" id="GO:0070967">
    <property type="term" value="F:coenzyme F420 binding"/>
    <property type="evidence" value="ECO:0007669"/>
    <property type="project" value="TreeGrafter"/>
</dbReference>
<reference evidence="3 4" key="1">
    <citation type="journal article" date="2016" name="Nat. Commun.">
        <title>Thousands of microbial genomes shed light on interconnected biogeochemical processes in an aquifer system.</title>
        <authorList>
            <person name="Anantharaman K."/>
            <person name="Brown C.T."/>
            <person name="Hug L.A."/>
            <person name="Sharon I."/>
            <person name="Castelle C.J."/>
            <person name="Probst A.J."/>
            <person name="Thomas B.C."/>
            <person name="Singh A."/>
            <person name="Wilkins M.J."/>
            <person name="Karaoz U."/>
            <person name="Brodie E.L."/>
            <person name="Williams K.H."/>
            <person name="Hubbard S.S."/>
            <person name="Banfield J.F."/>
        </authorList>
    </citation>
    <scope>NUCLEOTIDE SEQUENCE [LARGE SCALE GENOMIC DNA]</scope>
</reference>
<dbReference type="GO" id="GO:0005829">
    <property type="term" value="C:cytosol"/>
    <property type="evidence" value="ECO:0007669"/>
    <property type="project" value="TreeGrafter"/>
</dbReference>
<dbReference type="InterPro" id="IPR012349">
    <property type="entry name" value="Split_barrel_FMN-bd"/>
</dbReference>
<dbReference type="AlphaFoldDB" id="A0A1F8DXH1"/>
<evidence type="ECO:0000259" key="2">
    <source>
        <dbReference type="Pfam" id="PF01243"/>
    </source>
</evidence>
<feature type="domain" description="Pyridoxamine 5'-phosphate oxidase N-terminal" evidence="2">
    <location>
        <begin position="7"/>
        <end position="134"/>
    </location>
</feature>
<sequence length="151" mass="17633">MEKNEAMKQETLDFLKDHVIAVVATTDKDNRPNAATILYHIDDNMNFFFMTRRQTRKYENIMANPRVAIVVGMGDGPGTVQAEGEARVMKDGLEKFFEEIKENKMLKEMYYGPFLMLPGVDLEVIRVRIDWMRYLHLNADTQTEDYYRIVG</sequence>